<evidence type="ECO:0000256" key="1">
    <source>
        <dbReference type="SAM" id="MobiDB-lite"/>
    </source>
</evidence>
<proteinExistence type="predicted"/>
<name>A0A5M9IVJ4_9PSED</name>
<evidence type="ECO:0000313" key="2">
    <source>
        <dbReference type="EMBL" id="KAA8560567.1"/>
    </source>
</evidence>
<protein>
    <submittedName>
        <fullName evidence="2">Uncharacterized protein</fullName>
    </submittedName>
</protein>
<accession>A0A5M9IVJ4</accession>
<dbReference type="GO" id="GO:0006310">
    <property type="term" value="P:DNA recombination"/>
    <property type="evidence" value="ECO:0007669"/>
    <property type="project" value="InterPro"/>
</dbReference>
<dbReference type="Gene3D" id="3.30.1330.70">
    <property type="entry name" value="Holliday junction resolvase RusA"/>
    <property type="match status" value="1"/>
</dbReference>
<gene>
    <name evidence="2" type="ORF">FX985_00617</name>
</gene>
<dbReference type="RefSeq" id="WP_150292432.1">
    <property type="nucleotide sequence ID" value="NZ_VTFH01000001.1"/>
</dbReference>
<dbReference type="Pfam" id="PF05866">
    <property type="entry name" value="RusA"/>
    <property type="match status" value="1"/>
</dbReference>
<dbReference type="GO" id="GO:0006281">
    <property type="term" value="P:DNA repair"/>
    <property type="evidence" value="ECO:0007669"/>
    <property type="project" value="InterPro"/>
</dbReference>
<feature type="region of interest" description="Disordered" evidence="1">
    <location>
        <begin position="12"/>
        <end position="32"/>
    </location>
</feature>
<dbReference type="SUPFAM" id="SSF103084">
    <property type="entry name" value="Holliday junction resolvase RusA"/>
    <property type="match status" value="1"/>
</dbReference>
<dbReference type="EMBL" id="VTFH01000001">
    <property type="protein sequence ID" value="KAA8560567.1"/>
    <property type="molecule type" value="Genomic_DNA"/>
</dbReference>
<organism evidence="2 3">
    <name type="scientific">Pseudomonas extremaustralis</name>
    <dbReference type="NCBI Taxonomy" id="359110"/>
    <lineage>
        <taxon>Bacteria</taxon>
        <taxon>Pseudomonadati</taxon>
        <taxon>Pseudomonadota</taxon>
        <taxon>Gammaproteobacteria</taxon>
        <taxon>Pseudomonadales</taxon>
        <taxon>Pseudomonadaceae</taxon>
        <taxon>Pseudomonas</taxon>
    </lineage>
</organism>
<dbReference type="AlphaFoldDB" id="A0A5M9IVJ4"/>
<dbReference type="InterPro" id="IPR036614">
    <property type="entry name" value="RusA-like_sf"/>
</dbReference>
<feature type="compositionally biased region" description="Basic residues" evidence="1">
    <location>
        <begin position="19"/>
        <end position="30"/>
    </location>
</feature>
<dbReference type="GO" id="GO:0000287">
    <property type="term" value="F:magnesium ion binding"/>
    <property type="evidence" value="ECO:0007669"/>
    <property type="project" value="InterPro"/>
</dbReference>
<sequence length="157" mass="16670">MSDLKPVSFFVPGEPVGKGRPRAVGRKRRDKSSGQLVGYTAHITPIKTENYEKTVAAAGAQAMQGRPVIAGPVMVEMKIVVTAAASWSKKKRAAALAGDVLPTKKPDIDNVEKALFDAMNGVVWIDDVQVVNVSKSKRFGATPGVTVRVVPLVGECS</sequence>
<dbReference type="Proteomes" id="UP000323425">
    <property type="component" value="Unassembled WGS sequence"/>
</dbReference>
<dbReference type="InterPro" id="IPR008822">
    <property type="entry name" value="Endonuclease_RusA-like"/>
</dbReference>
<evidence type="ECO:0000313" key="3">
    <source>
        <dbReference type="Proteomes" id="UP000323425"/>
    </source>
</evidence>
<comment type="caution">
    <text evidence="2">The sequence shown here is derived from an EMBL/GenBank/DDBJ whole genome shotgun (WGS) entry which is preliminary data.</text>
</comment>
<reference evidence="2 3" key="1">
    <citation type="journal article" date="2018" name="Plant Biotechnol. Rep.">
        <title>Diversity and antifungal activity of endophytic bacteria associated with Panax ginseng seedlings.</title>
        <authorList>
            <person name="Park J.M."/>
            <person name="Hong C.E."/>
            <person name="Jo S.H."/>
        </authorList>
    </citation>
    <scope>NUCLEOTIDE SEQUENCE [LARGE SCALE GENOMIC DNA]</scope>
    <source>
        <strain evidence="2 3">PgKB38</strain>
    </source>
</reference>